<sequence>MDLLAAATAAAADGDNFPVPDHVAPFPDSGDLLYAAIPTSLRSNNPQKLRPIRSVAAARASSFHRNGQLPEPPDTGGSPSVEEDRLGSGSGHDDGRTVPLCQESGSSLDDDDGNDIENSSGSGKHPGMPKRKRKMERRLEDFVENMVKKVMEKQDQMHKQLVDMIEKKEKERVMREEAWKQQEIERIRKDEEARTQERSRNLALISVIQNLLGHEIQIPQPAEVSSKGEEDEPGHEGEEANAQKSLGVSGEGSNNRWPDVEVQALITLRTSMEQKFHLMGSKVSIWEEISEAMNKMGYHRSAKKCKEKWENINKYYKRTIGSGKKRRQNSKSCPYFNELDVLYSNGLLNLGNPLSSSTNDVSKIEKEENET</sequence>
<keyword evidence="9" id="KW-1185">Reference proteome</keyword>
<feature type="compositionally biased region" description="Low complexity" evidence="6">
    <location>
        <begin position="1"/>
        <end position="12"/>
    </location>
</feature>
<feature type="compositionally biased region" description="Polar residues" evidence="6">
    <location>
        <begin position="242"/>
        <end position="255"/>
    </location>
</feature>
<dbReference type="CDD" id="cd12203">
    <property type="entry name" value="GT1"/>
    <property type="match status" value="1"/>
</dbReference>
<accession>A0A444ZDB2</accession>
<evidence type="ECO:0000256" key="6">
    <source>
        <dbReference type="SAM" id="MobiDB-lite"/>
    </source>
</evidence>
<dbReference type="PROSITE" id="PS50090">
    <property type="entry name" value="MYB_LIKE"/>
    <property type="match status" value="1"/>
</dbReference>
<proteinExistence type="predicted"/>
<dbReference type="GO" id="GO:0003677">
    <property type="term" value="F:DNA binding"/>
    <property type="evidence" value="ECO:0007669"/>
    <property type="project" value="UniProtKB-KW"/>
</dbReference>
<dbReference type="GO" id="GO:0006355">
    <property type="term" value="P:regulation of DNA-templated transcription"/>
    <property type="evidence" value="ECO:0007669"/>
    <property type="project" value="UniProtKB-ARBA"/>
</dbReference>
<gene>
    <name evidence="8" type="ORF">Ahy_B04g069637</name>
</gene>
<dbReference type="Pfam" id="PF13837">
    <property type="entry name" value="Myb_DNA-bind_4"/>
    <property type="match status" value="1"/>
</dbReference>
<evidence type="ECO:0000259" key="7">
    <source>
        <dbReference type="PROSITE" id="PS50090"/>
    </source>
</evidence>
<feature type="region of interest" description="Disordered" evidence="6">
    <location>
        <begin position="222"/>
        <end position="255"/>
    </location>
</feature>
<dbReference type="STRING" id="3818.A0A444ZDB2"/>
<dbReference type="InterPro" id="IPR001005">
    <property type="entry name" value="SANT/Myb"/>
</dbReference>
<dbReference type="SMART" id="SM00717">
    <property type="entry name" value="SANT"/>
    <property type="match status" value="1"/>
</dbReference>
<keyword evidence="2" id="KW-0805">Transcription regulation</keyword>
<keyword evidence="3" id="KW-0238">DNA-binding</keyword>
<dbReference type="SMR" id="A0A444ZDB2"/>
<dbReference type="Proteomes" id="UP000289738">
    <property type="component" value="Chromosome B04"/>
</dbReference>
<evidence type="ECO:0000256" key="1">
    <source>
        <dbReference type="ARBA" id="ARBA00004123"/>
    </source>
</evidence>
<dbReference type="PANTHER" id="PTHR21654:SF7">
    <property type="entry name" value="HOMEODOMAIN-LIKE SUPERFAMILY PROTEIN"/>
    <property type="match status" value="1"/>
</dbReference>
<evidence type="ECO:0000256" key="3">
    <source>
        <dbReference type="ARBA" id="ARBA00023125"/>
    </source>
</evidence>
<evidence type="ECO:0000313" key="9">
    <source>
        <dbReference type="Proteomes" id="UP000289738"/>
    </source>
</evidence>
<comment type="caution">
    <text evidence="8">The sequence shown here is derived from an EMBL/GenBank/DDBJ whole genome shotgun (WGS) entry which is preliminary data.</text>
</comment>
<keyword evidence="5" id="KW-0539">Nucleus</keyword>
<evidence type="ECO:0000256" key="4">
    <source>
        <dbReference type="ARBA" id="ARBA00023163"/>
    </source>
</evidence>
<dbReference type="EMBL" id="SDMP01000014">
    <property type="protein sequence ID" value="RYR12108.1"/>
    <property type="molecule type" value="Genomic_DNA"/>
</dbReference>
<name>A0A444ZDB2_ARAHY</name>
<evidence type="ECO:0000256" key="5">
    <source>
        <dbReference type="ARBA" id="ARBA00023242"/>
    </source>
</evidence>
<dbReference type="PANTHER" id="PTHR21654">
    <property type="entry name" value="FI21293P1"/>
    <property type="match status" value="1"/>
</dbReference>
<dbReference type="GO" id="GO:0005634">
    <property type="term" value="C:nucleus"/>
    <property type="evidence" value="ECO:0007669"/>
    <property type="project" value="UniProtKB-SubCell"/>
</dbReference>
<organism evidence="8 9">
    <name type="scientific">Arachis hypogaea</name>
    <name type="common">Peanut</name>
    <dbReference type="NCBI Taxonomy" id="3818"/>
    <lineage>
        <taxon>Eukaryota</taxon>
        <taxon>Viridiplantae</taxon>
        <taxon>Streptophyta</taxon>
        <taxon>Embryophyta</taxon>
        <taxon>Tracheophyta</taxon>
        <taxon>Spermatophyta</taxon>
        <taxon>Magnoliopsida</taxon>
        <taxon>eudicotyledons</taxon>
        <taxon>Gunneridae</taxon>
        <taxon>Pentapetalae</taxon>
        <taxon>rosids</taxon>
        <taxon>fabids</taxon>
        <taxon>Fabales</taxon>
        <taxon>Fabaceae</taxon>
        <taxon>Papilionoideae</taxon>
        <taxon>50 kb inversion clade</taxon>
        <taxon>dalbergioids sensu lato</taxon>
        <taxon>Dalbergieae</taxon>
        <taxon>Pterocarpus clade</taxon>
        <taxon>Arachis</taxon>
    </lineage>
</organism>
<evidence type="ECO:0000313" key="8">
    <source>
        <dbReference type="EMBL" id="RYR12108.1"/>
    </source>
</evidence>
<feature type="region of interest" description="Disordered" evidence="6">
    <location>
        <begin position="1"/>
        <end position="23"/>
    </location>
</feature>
<dbReference type="FunFam" id="1.10.10.60:FF:000092">
    <property type="entry name" value="Trihelix transcription factor GT-2"/>
    <property type="match status" value="1"/>
</dbReference>
<dbReference type="OrthoDB" id="691673at2759"/>
<reference evidence="8 9" key="1">
    <citation type="submission" date="2019-01" db="EMBL/GenBank/DDBJ databases">
        <title>Sequencing of cultivated peanut Arachis hypogaea provides insights into genome evolution and oil improvement.</title>
        <authorList>
            <person name="Chen X."/>
        </authorList>
    </citation>
    <scope>NUCLEOTIDE SEQUENCE [LARGE SCALE GENOMIC DNA]</scope>
    <source>
        <strain evidence="9">cv. Fuhuasheng</strain>
        <tissue evidence="8">Leaves</tissue>
    </source>
</reference>
<dbReference type="AlphaFoldDB" id="A0A444ZDB2"/>
<dbReference type="Gramene" id="arahy.Tifrunner.gnm2.ann2.Ah14g078900.1">
    <property type="protein sequence ID" value="arahy.Tifrunner.gnm2.ann2.Ah14g078900.1-CDS"/>
    <property type="gene ID" value="arahy.Tifrunner.gnm2.ann2.Ah14g078900"/>
</dbReference>
<dbReference type="Gene3D" id="1.10.10.60">
    <property type="entry name" value="Homeodomain-like"/>
    <property type="match status" value="1"/>
</dbReference>
<dbReference type="InterPro" id="IPR044822">
    <property type="entry name" value="Myb_DNA-bind_4"/>
</dbReference>
<feature type="compositionally biased region" description="Basic and acidic residues" evidence="6">
    <location>
        <begin position="82"/>
        <end position="96"/>
    </location>
</feature>
<feature type="region of interest" description="Disordered" evidence="6">
    <location>
        <begin position="55"/>
        <end position="134"/>
    </location>
</feature>
<keyword evidence="4" id="KW-0804">Transcription</keyword>
<comment type="subcellular location">
    <subcellularLocation>
        <location evidence="1">Nucleus</location>
    </subcellularLocation>
</comment>
<feature type="domain" description="Myb-like" evidence="7">
    <location>
        <begin position="249"/>
        <end position="313"/>
    </location>
</feature>
<evidence type="ECO:0000256" key="2">
    <source>
        <dbReference type="ARBA" id="ARBA00023015"/>
    </source>
</evidence>
<protein>
    <recommendedName>
        <fullName evidence="7">Myb-like domain-containing protein</fullName>
    </recommendedName>
</protein>